<dbReference type="Gene3D" id="3.40.50.300">
    <property type="entry name" value="P-loop containing nucleotide triphosphate hydrolases"/>
    <property type="match status" value="1"/>
</dbReference>
<dbReference type="PANTHER" id="PTHR30050">
    <property type="entry name" value="CHROMOSOMAL REPLICATION INITIATOR PROTEIN DNAA"/>
    <property type="match status" value="1"/>
</dbReference>
<dbReference type="Gene3D" id="1.10.8.60">
    <property type="match status" value="1"/>
</dbReference>
<keyword evidence="2 8" id="KW-0963">Cytoplasm</keyword>
<dbReference type="NCBIfam" id="TIGR00362">
    <property type="entry name" value="DnaA"/>
    <property type="match status" value="1"/>
</dbReference>
<dbReference type="PRINTS" id="PR00051">
    <property type="entry name" value="DNAA"/>
</dbReference>
<organism evidence="14 15">
    <name type="scientific">Bacteroides sedimenti</name>
    <dbReference type="NCBI Taxonomy" id="2136147"/>
    <lineage>
        <taxon>Bacteria</taxon>
        <taxon>Pseudomonadati</taxon>
        <taxon>Bacteroidota</taxon>
        <taxon>Bacteroidia</taxon>
        <taxon>Bacteroidales</taxon>
        <taxon>Bacteroidaceae</taxon>
        <taxon>Bacteroides</taxon>
    </lineage>
</organism>
<dbReference type="RefSeq" id="WP_353332063.1">
    <property type="nucleotide sequence ID" value="NZ_AP028055.1"/>
</dbReference>
<dbReference type="SMART" id="SM00760">
    <property type="entry name" value="Bac_DnaA_C"/>
    <property type="match status" value="1"/>
</dbReference>
<dbReference type="Gene3D" id="1.10.1750.10">
    <property type="match status" value="1"/>
</dbReference>
<dbReference type="InterPro" id="IPR024633">
    <property type="entry name" value="DnaA_N_dom"/>
</dbReference>
<dbReference type="InterPro" id="IPR013317">
    <property type="entry name" value="DnaA_dom"/>
</dbReference>
<evidence type="ECO:0000313" key="14">
    <source>
        <dbReference type="EMBL" id="BEG97736.1"/>
    </source>
</evidence>
<evidence type="ECO:0000256" key="4">
    <source>
        <dbReference type="ARBA" id="ARBA00022741"/>
    </source>
</evidence>
<evidence type="ECO:0000256" key="8">
    <source>
        <dbReference type="HAMAP-Rule" id="MF_00377"/>
    </source>
</evidence>
<dbReference type="PROSITE" id="PS01008">
    <property type="entry name" value="DNAA"/>
    <property type="match status" value="1"/>
</dbReference>
<dbReference type="InterPro" id="IPR018312">
    <property type="entry name" value="Chromosome_initiator_DnaA_CS"/>
</dbReference>
<dbReference type="Proteomes" id="UP001496674">
    <property type="component" value="Chromosome"/>
</dbReference>
<dbReference type="InterPro" id="IPR003593">
    <property type="entry name" value="AAA+_ATPase"/>
</dbReference>
<evidence type="ECO:0000256" key="9">
    <source>
        <dbReference type="NCBIfam" id="TIGR00362"/>
    </source>
</evidence>
<keyword evidence="7 8" id="KW-0238">DNA-binding</keyword>
<dbReference type="InterPro" id="IPR013159">
    <property type="entry name" value="DnaA_C"/>
</dbReference>
<evidence type="ECO:0000259" key="12">
    <source>
        <dbReference type="SMART" id="SM00382"/>
    </source>
</evidence>
<evidence type="ECO:0000256" key="7">
    <source>
        <dbReference type="ARBA" id="ARBA00023125"/>
    </source>
</evidence>
<name>A0ABN6Z690_9BACE</name>
<gene>
    <name evidence="8 14" type="primary">dnaA</name>
    <name evidence="14" type="ORF">BSYN_00010</name>
</gene>
<reference evidence="14 15" key="1">
    <citation type="submission" date="2023-04" db="EMBL/GenBank/DDBJ databases">
        <title>Draft genome sequence of acteroides sedimenti strain YN3PY1.</title>
        <authorList>
            <person name="Yoshida N."/>
        </authorList>
    </citation>
    <scope>NUCLEOTIDE SEQUENCE [LARGE SCALE GENOMIC DNA]</scope>
    <source>
        <strain evidence="14 15">YN3PY1</strain>
    </source>
</reference>
<dbReference type="CDD" id="cd06571">
    <property type="entry name" value="Bac_DnaA_C"/>
    <property type="match status" value="1"/>
</dbReference>
<dbReference type="InterPro" id="IPR010921">
    <property type="entry name" value="Trp_repressor/repl_initiator"/>
</dbReference>
<feature type="domain" description="Chromosomal replication initiator DnaA C-terminal" evidence="13">
    <location>
        <begin position="375"/>
        <end position="444"/>
    </location>
</feature>
<feature type="binding site" evidence="8">
    <location>
        <position position="177"/>
    </location>
    <ligand>
        <name>ATP</name>
        <dbReference type="ChEBI" id="CHEBI:30616"/>
    </ligand>
</feature>
<dbReference type="SMART" id="SM00382">
    <property type="entry name" value="AAA"/>
    <property type="match status" value="1"/>
</dbReference>
<protein>
    <recommendedName>
        <fullName evidence="8 9">Chromosomal replication initiator protein DnaA</fullName>
    </recommendedName>
</protein>
<keyword evidence="15" id="KW-1185">Reference proteome</keyword>
<evidence type="ECO:0000256" key="3">
    <source>
        <dbReference type="ARBA" id="ARBA00022705"/>
    </source>
</evidence>
<feature type="binding site" evidence="8">
    <location>
        <position position="179"/>
    </location>
    <ligand>
        <name>ATP</name>
        <dbReference type="ChEBI" id="CHEBI:30616"/>
    </ligand>
</feature>
<evidence type="ECO:0000256" key="1">
    <source>
        <dbReference type="ARBA" id="ARBA00006583"/>
    </source>
</evidence>
<feature type="region of interest" description="Domain I, interacts with DnaA modulators" evidence="8">
    <location>
        <begin position="1"/>
        <end position="97"/>
    </location>
</feature>
<dbReference type="PANTHER" id="PTHR30050:SF2">
    <property type="entry name" value="CHROMOSOMAL REPLICATION INITIATOR PROTEIN DNAA"/>
    <property type="match status" value="1"/>
</dbReference>
<proteinExistence type="inferred from homology"/>
<dbReference type="Gene3D" id="3.30.300.180">
    <property type="match status" value="1"/>
</dbReference>
<comment type="caution">
    <text evidence="8">Lacks conserved residue(s) required for the propagation of feature annotation.</text>
</comment>
<keyword evidence="5 8" id="KW-0067">ATP-binding</keyword>
<feature type="region of interest" description="Domain IV, binds dsDNA" evidence="8">
    <location>
        <begin position="348"/>
        <end position="468"/>
    </location>
</feature>
<dbReference type="SUPFAM" id="SSF48295">
    <property type="entry name" value="TrpR-like"/>
    <property type="match status" value="1"/>
</dbReference>
<evidence type="ECO:0000256" key="10">
    <source>
        <dbReference type="RuleBase" id="RU000577"/>
    </source>
</evidence>
<evidence type="ECO:0000313" key="15">
    <source>
        <dbReference type="Proteomes" id="UP001496674"/>
    </source>
</evidence>
<evidence type="ECO:0000256" key="11">
    <source>
        <dbReference type="RuleBase" id="RU004227"/>
    </source>
</evidence>
<dbReference type="InterPro" id="IPR038454">
    <property type="entry name" value="DnaA_N_sf"/>
</dbReference>
<comment type="similarity">
    <text evidence="1 8 11">Belongs to the DnaA family.</text>
</comment>
<dbReference type="InterPro" id="IPR027417">
    <property type="entry name" value="P-loop_NTPase"/>
</dbReference>
<feature type="binding site" evidence="8">
    <location>
        <position position="175"/>
    </location>
    <ligand>
        <name>ATP</name>
        <dbReference type="ChEBI" id="CHEBI:30616"/>
    </ligand>
</feature>
<dbReference type="Pfam" id="PF08299">
    <property type="entry name" value="Bac_DnaA_C"/>
    <property type="match status" value="1"/>
</dbReference>
<evidence type="ECO:0000256" key="2">
    <source>
        <dbReference type="ARBA" id="ARBA00022490"/>
    </source>
</evidence>
<dbReference type="Pfam" id="PF11638">
    <property type="entry name" value="DnaA_N"/>
    <property type="match status" value="1"/>
</dbReference>
<feature type="domain" description="AAA+ ATPase" evidence="12">
    <location>
        <begin position="164"/>
        <end position="294"/>
    </location>
</feature>
<comment type="domain">
    <text evidence="8">Domain I is involved in oligomerization and binding regulators, domain II is flexibile and of varying length in different bacteria, domain III forms the AAA+ region, while domain IV binds dsDNA.</text>
</comment>
<comment type="subunit">
    <text evidence="8">Oligomerizes as a right-handed, spiral filament on DNA at oriC.</text>
</comment>
<evidence type="ECO:0000256" key="6">
    <source>
        <dbReference type="ARBA" id="ARBA00023121"/>
    </source>
</evidence>
<dbReference type="InterPro" id="IPR001957">
    <property type="entry name" value="Chromosome_initiator_DnaA"/>
</dbReference>
<evidence type="ECO:0000259" key="13">
    <source>
        <dbReference type="SMART" id="SM00760"/>
    </source>
</evidence>
<accession>A0ABN6Z690</accession>
<dbReference type="Pfam" id="PF00308">
    <property type="entry name" value="Bac_DnaA"/>
    <property type="match status" value="1"/>
</dbReference>
<keyword evidence="3 8" id="KW-0235">DNA replication</keyword>
<sequence length="468" mass="53411">MIDSSHVSLWNRCLRVIRDNVPETTYNTWFVPIVPLKFEDNALTVQVPSQFFYEFLEDKFVELLRATLYKEIGEGTKLMYRVIVDNSSKASVDLEATNRSTAIPQRAIIRNGNKAPSTLKAPSPLDLDPQLNPNYNFENFIEGYSNKLSRTAGEAVAVNPAKTTFNPLFLYGASGVGKTHLANAIGTRIKELYSDKRVLYVSAHLFQVQYTDSVRSNTINDFINFYQSIDVLIIDDIQEFASLTKTQNTFFHIFNHLHQNGKQLILTSDRAPILLQGMEDRLLTRFKWGLTAELEKPNVELRKNILKNKIHRDGLKFPEEVITYIAENVNESVRDLEGIVISIMAHSTIYNKEIDIELAERIVRKAVRCETRVITIEDIIDKVCKHFDIDPSAIHSKSRKREVVQVRQLAMYLSKKHTDSSSSKIGQLVGNRDHATVLHACKIVKGQVDVDKTFRAEVEEIEASLRKR</sequence>
<dbReference type="HAMAP" id="MF_00377">
    <property type="entry name" value="DnaA_bact"/>
    <property type="match status" value="1"/>
</dbReference>
<dbReference type="EMBL" id="AP028055">
    <property type="protein sequence ID" value="BEG97736.1"/>
    <property type="molecule type" value="Genomic_DNA"/>
</dbReference>
<keyword evidence="4 8" id="KW-0547">Nucleotide-binding</keyword>
<comment type="function">
    <text evidence="8 10">Plays an essential role in the initiation and regulation of chromosomal replication. ATP-DnaA binds to the origin of replication (oriC) to initiate formation of the DNA replication initiation complex once per cell cycle. Binds the DnaA box (a 9 base pair repeat at the origin) and separates the double-stranded (ds)DNA. Forms a right-handed helical filament on oriC DNA; dsDNA binds to the exterior of the filament while single-stranded (ss)DNA is stabiized in the filament's interior. The ATP-DnaA-oriC complex binds and stabilizes one strand of the AT-rich DNA unwinding element (DUE), permitting loading of DNA polymerase. After initiation quickly degrades to an ADP-DnaA complex that is not apt for DNA replication. Binds acidic phospholipids.</text>
</comment>
<feature type="binding site" evidence="8">
    <location>
        <position position="178"/>
    </location>
    <ligand>
        <name>ATP</name>
        <dbReference type="ChEBI" id="CHEBI:30616"/>
    </ligand>
</feature>
<keyword evidence="6 8" id="KW-0446">Lipid-binding</keyword>
<comment type="subcellular location">
    <subcellularLocation>
        <location evidence="8">Cytoplasm</location>
    </subcellularLocation>
</comment>
<dbReference type="CDD" id="cd00009">
    <property type="entry name" value="AAA"/>
    <property type="match status" value="1"/>
</dbReference>
<dbReference type="InterPro" id="IPR020591">
    <property type="entry name" value="Chromosome_initiator_DnaA-like"/>
</dbReference>
<dbReference type="SUPFAM" id="SSF52540">
    <property type="entry name" value="P-loop containing nucleoside triphosphate hydrolases"/>
    <property type="match status" value="1"/>
</dbReference>
<evidence type="ECO:0000256" key="5">
    <source>
        <dbReference type="ARBA" id="ARBA00022840"/>
    </source>
</evidence>